<reference evidence="3" key="1">
    <citation type="journal article" date="2008" name="Nat. Genet.">
        <title>The Pristionchus pacificus genome provides a unique perspective on nematode lifestyle and parasitism.</title>
        <authorList>
            <person name="Dieterich C."/>
            <person name="Clifton S.W."/>
            <person name="Schuster L.N."/>
            <person name="Chinwalla A."/>
            <person name="Delehaunty K."/>
            <person name="Dinkelacker I."/>
            <person name="Fulton L."/>
            <person name="Fulton R."/>
            <person name="Godfrey J."/>
            <person name="Minx P."/>
            <person name="Mitreva M."/>
            <person name="Roeseler W."/>
            <person name="Tian H."/>
            <person name="Witte H."/>
            <person name="Yang S.P."/>
            <person name="Wilson R.K."/>
            <person name="Sommer R.J."/>
        </authorList>
    </citation>
    <scope>NUCLEOTIDE SEQUENCE [LARGE SCALE GENOMIC DNA]</scope>
    <source>
        <strain evidence="3">PS312</strain>
    </source>
</reference>
<evidence type="ECO:0000256" key="1">
    <source>
        <dbReference type="SAM" id="MobiDB-lite"/>
    </source>
</evidence>
<accession>A0A2A6CXY6</accession>
<evidence type="ECO:0000313" key="3">
    <source>
        <dbReference type="Proteomes" id="UP000005239"/>
    </source>
</evidence>
<gene>
    <name evidence="2" type="primary">WBGene00205635</name>
</gene>
<accession>A0A8R1YTJ9</accession>
<dbReference type="EnsemblMetazoa" id="PPA32775.1">
    <property type="protein sequence ID" value="PPA32775.1"/>
    <property type="gene ID" value="WBGene00205635"/>
</dbReference>
<dbReference type="Proteomes" id="UP000005239">
    <property type="component" value="Unassembled WGS sequence"/>
</dbReference>
<sequence length="226" mass="25469">MYMANLWNTEESRRTKGALGLAGGGKGRVGGMDERPQRWHAKILQPTKLPARLGALVTRPLLEHLRLVGEPAEIKDQVQQRSKIRELSALAQSRIKEWMNESLTRVPNNRSDEHAPRVQQHGQRHEEERVDYAHLKMMRKKQAEERHAHMADTDIHRGIVCVSISTVEMGCRAAAGSFTGSVAAPPTDHHRSNDGMGNWSSTLLDLHNLSSVREDERVCGVERRRG</sequence>
<evidence type="ECO:0000313" key="2">
    <source>
        <dbReference type="EnsemblMetazoa" id="PPA32775.1"/>
    </source>
</evidence>
<feature type="region of interest" description="Disordered" evidence="1">
    <location>
        <begin position="106"/>
        <end position="127"/>
    </location>
</feature>
<proteinExistence type="predicted"/>
<keyword evidence="3" id="KW-1185">Reference proteome</keyword>
<name>A0A2A6CXY6_PRIPA</name>
<organism evidence="2 3">
    <name type="scientific">Pristionchus pacificus</name>
    <name type="common">Parasitic nematode worm</name>
    <dbReference type="NCBI Taxonomy" id="54126"/>
    <lineage>
        <taxon>Eukaryota</taxon>
        <taxon>Metazoa</taxon>
        <taxon>Ecdysozoa</taxon>
        <taxon>Nematoda</taxon>
        <taxon>Chromadorea</taxon>
        <taxon>Rhabditida</taxon>
        <taxon>Rhabditina</taxon>
        <taxon>Diplogasteromorpha</taxon>
        <taxon>Diplogasteroidea</taxon>
        <taxon>Neodiplogasteridae</taxon>
        <taxon>Pristionchus</taxon>
    </lineage>
</organism>
<protein>
    <submittedName>
        <fullName evidence="2">Uncharacterized protein</fullName>
    </submittedName>
</protein>
<dbReference type="AlphaFoldDB" id="A0A2A6CXY6"/>
<reference evidence="2" key="2">
    <citation type="submission" date="2022-06" db="UniProtKB">
        <authorList>
            <consortium name="EnsemblMetazoa"/>
        </authorList>
    </citation>
    <scope>IDENTIFICATION</scope>
    <source>
        <strain evidence="2">PS312</strain>
    </source>
</reference>